<sequence>MRGVLVGVDFFPLERGVALDQALGEHVAGEQEVVIGFQRFQSFTQRAADGRDRGQFFRRQVVEVLVRRRARIDLVLDAVEAGHHQRREGEIGVGRRIGEPGFDALGLRRFGPRNTDAARAVAGRIGAQHRSLEARDQTLVRVRRRVGEGVQGLGVLQDTADEVQRFLRQVGIFVAGEERLAVLPDRHVDVHARAVVTLHRLRHEGHGLAVGVGHVVDHVLVLLDVVGLLDQTTEDHAQLMLAGRDLMVVLVDLHAHALHGREHLATQVLGFVDRVHREVAALVAGAMREVAGLDQGIGVPGSGLGVDLVADLGRGDRVAHVVEDEEFGFRAEVGGIADARGLQIGFGLVGNLTRAALIGFAGVRLDHVAMHAHGLFGIEGVDVDRGRIGDQLHVGLVDRLPAGDRRAVEHEAFLEEVLVDEVGHQRHVLQLAARVGEADVDVFDFLRLHQFESFLDCAHCK</sequence>
<evidence type="ECO:0008006" key="2">
    <source>
        <dbReference type="Google" id="ProtNLM"/>
    </source>
</evidence>
<gene>
    <name evidence="1" type="ORF">SDC9_36596</name>
</gene>
<name>A0A644VIW5_9ZZZZ</name>
<comment type="caution">
    <text evidence="1">The sequence shown here is derived from an EMBL/GenBank/DDBJ whole genome shotgun (WGS) entry which is preliminary data.</text>
</comment>
<dbReference type="EMBL" id="VSSQ01000306">
    <property type="protein sequence ID" value="MPL90543.1"/>
    <property type="molecule type" value="Genomic_DNA"/>
</dbReference>
<dbReference type="AlphaFoldDB" id="A0A644VIW5"/>
<protein>
    <recommendedName>
        <fullName evidence="2">NAD-specific glutamate dehydrogenase</fullName>
    </recommendedName>
</protein>
<accession>A0A644VIW5</accession>
<organism evidence="1">
    <name type="scientific">bioreactor metagenome</name>
    <dbReference type="NCBI Taxonomy" id="1076179"/>
    <lineage>
        <taxon>unclassified sequences</taxon>
        <taxon>metagenomes</taxon>
        <taxon>ecological metagenomes</taxon>
    </lineage>
</organism>
<evidence type="ECO:0000313" key="1">
    <source>
        <dbReference type="EMBL" id="MPL90543.1"/>
    </source>
</evidence>
<proteinExistence type="predicted"/>
<reference evidence="1" key="1">
    <citation type="submission" date="2019-08" db="EMBL/GenBank/DDBJ databases">
        <authorList>
            <person name="Kucharzyk K."/>
            <person name="Murdoch R.W."/>
            <person name="Higgins S."/>
            <person name="Loffler F."/>
        </authorList>
    </citation>
    <scope>NUCLEOTIDE SEQUENCE</scope>
</reference>